<dbReference type="PANTHER" id="PTHR44259:SF65">
    <property type="entry name" value="F-BOX DOMAIN-CONTAINING PROTEIN"/>
    <property type="match status" value="1"/>
</dbReference>
<dbReference type="InterPro" id="IPR005174">
    <property type="entry name" value="KIB1-4_b-propeller"/>
</dbReference>
<gene>
    <name evidence="2" type="ORF">BT93_L3682</name>
</gene>
<protein>
    <recommendedName>
        <fullName evidence="1">F-box domain-containing protein</fullName>
    </recommendedName>
</protein>
<dbReference type="OrthoDB" id="642536at2759"/>
<accession>A0A8T0CGV7</accession>
<dbReference type="InterPro" id="IPR001810">
    <property type="entry name" value="F-box_dom"/>
</dbReference>
<feature type="domain" description="F-box" evidence="1">
    <location>
        <begin position="8"/>
        <end position="48"/>
    </location>
</feature>
<evidence type="ECO:0000313" key="2">
    <source>
        <dbReference type="EMBL" id="KAF7846838.1"/>
    </source>
</evidence>
<dbReference type="InterPro" id="IPR050942">
    <property type="entry name" value="F-box_BR-signaling"/>
</dbReference>
<organism evidence="2 3">
    <name type="scientific">Corymbia citriodora subsp. variegata</name>
    <dbReference type="NCBI Taxonomy" id="360336"/>
    <lineage>
        <taxon>Eukaryota</taxon>
        <taxon>Viridiplantae</taxon>
        <taxon>Streptophyta</taxon>
        <taxon>Embryophyta</taxon>
        <taxon>Tracheophyta</taxon>
        <taxon>Spermatophyta</taxon>
        <taxon>Magnoliopsida</taxon>
        <taxon>eudicotyledons</taxon>
        <taxon>Gunneridae</taxon>
        <taxon>Pentapetalae</taxon>
        <taxon>rosids</taxon>
        <taxon>malvids</taxon>
        <taxon>Myrtales</taxon>
        <taxon>Myrtaceae</taxon>
        <taxon>Myrtoideae</taxon>
        <taxon>Eucalypteae</taxon>
        <taxon>Corymbia</taxon>
    </lineage>
</organism>
<dbReference type="Proteomes" id="UP000806378">
    <property type="component" value="Unassembled WGS sequence"/>
</dbReference>
<comment type="caution">
    <text evidence="2">The sequence shown here is derived from an EMBL/GenBank/DDBJ whole genome shotgun (WGS) entry which is preliminary data.</text>
</comment>
<reference evidence="2" key="1">
    <citation type="submission" date="2020-05" db="EMBL/GenBank/DDBJ databases">
        <title>WGS assembly of Corymbia citriodora subspecies variegata.</title>
        <authorList>
            <person name="Barry K."/>
            <person name="Hundley H."/>
            <person name="Shu S."/>
            <person name="Jenkins J."/>
            <person name="Grimwood J."/>
            <person name="Baten A."/>
        </authorList>
    </citation>
    <scope>NUCLEOTIDE SEQUENCE</scope>
    <source>
        <strain evidence="2">CV2-018</strain>
    </source>
</reference>
<dbReference type="AlphaFoldDB" id="A0A8T0CGV7"/>
<dbReference type="PANTHER" id="PTHR44259">
    <property type="entry name" value="OS07G0183000 PROTEIN-RELATED"/>
    <property type="match status" value="1"/>
</dbReference>
<name>A0A8T0CGV7_CORYI</name>
<evidence type="ECO:0000313" key="3">
    <source>
        <dbReference type="Proteomes" id="UP000806378"/>
    </source>
</evidence>
<dbReference type="Gene3D" id="1.20.1280.50">
    <property type="match status" value="1"/>
</dbReference>
<dbReference type="EMBL" id="MU091737">
    <property type="protein sequence ID" value="KAF7846838.1"/>
    <property type="molecule type" value="Genomic_DNA"/>
</dbReference>
<keyword evidence="3" id="KW-1185">Reference proteome</keyword>
<dbReference type="InterPro" id="IPR036047">
    <property type="entry name" value="F-box-like_dom_sf"/>
</dbReference>
<dbReference type="CDD" id="cd09917">
    <property type="entry name" value="F-box_SF"/>
    <property type="match status" value="1"/>
</dbReference>
<proteinExistence type="predicted"/>
<sequence length="280" mass="32456">MARNWADLPEELLRLCSRCLCPKDLWAFRAVCRSWQSAAPEERSYVPWLMFAENTESPCRDVFCPSCRYIVKLPDLDMFSHVKRLPYYFDDFDTKFVLSASPSTSSDYMVMIIYGKGKLGSILRCDVDGPAPFEARVIFEVPGRLMHWEHPDLVKPGTGHLRGSTRGSLLFVSRLGRRKPLRFRVFEIDLNARTCREVKSLGNASLFLGPDSGFSLESDEKHRIEPNCIYFTDDSWGHPIEEGGNMQMRIYHIEDRTTKQFPMATFYDDYSYPLWIEPSF</sequence>
<dbReference type="Pfam" id="PF03478">
    <property type="entry name" value="Beta-prop_KIB1-4"/>
    <property type="match status" value="1"/>
</dbReference>
<evidence type="ECO:0000259" key="1">
    <source>
        <dbReference type="SMART" id="SM00256"/>
    </source>
</evidence>
<dbReference type="Pfam" id="PF00646">
    <property type="entry name" value="F-box"/>
    <property type="match status" value="1"/>
</dbReference>
<dbReference type="SUPFAM" id="SSF81383">
    <property type="entry name" value="F-box domain"/>
    <property type="match status" value="1"/>
</dbReference>
<dbReference type="SMART" id="SM00256">
    <property type="entry name" value="FBOX"/>
    <property type="match status" value="1"/>
</dbReference>
<dbReference type="Gramene" id="rna-gnl|WGS:JABURB|Cocit.L3682.1">
    <property type="protein sequence ID" value="cds-KAF7846838.1"/>
    <property type="gene ID" value="gene-BT93_L3682"/>
</dbReference>